<protein>
    <submittedName>
        <fullName evidence="2">Uncharacterized protein</fullName>
    </submittedName>
</protein>
<dbReference type="EMBL" id="JAYMGO010000003">
    <property type="protein sequence ID" value="KAL1276867.1"/>
    <property type="molecule type" value="Genomic_DNA"/>
</dbReference>
<keyword evidence="3" id="KW-1185">Reference proteome</keyword>
<evidence type="ECO:0000313" key="3">
    <source>
        <dbReference type="Proteomes" id="UP001558613"/>
    </source>
</evidence>
<reference evidence="2 3" key="1">
    <citation type="submission" date="2023-09" db="EMBL/GenBank/DDBJ databases">
        <authorList>
            <person name="Wang M."/>
        </authorList>
    </citation>
    <scope>NUCLEOTIDE SEQUENCE [LARGE SCALE GENOMIC DNA]</scope>
    <source>
        <strain evidence="2">GT-2023</strain>
        <tissue evidence="2">Liver</tissue>
    </source>
</reference>
<gene>
    <name evidence="2" type="ORF">QQF64_023540</name>
</gene>
<sequence>MDAQRFTTSLRDGLRDEETAPQPKKRACLGTDLTETAKDGTVWREEQVGTHLPFTLIEAYAADGEPTLRARKVS</sequence>
<proteinExistence type="predicted"/>
<feature type="region of interest" description="Disordered" evidence="1">
    <location>
        <begin position="1"/>
        <end position="32"/>
    </location>
</feature>
<name>A0ABR3NJD3_9TELE</name>
<evidence type="ECO:0000313" key="2">
    <source>
        <dbReference type="EMBL" id="KAL1276867.1"/>
    </source>
</evidence>
<feature type="compositionally biased region" description="Polar residues" evidence="1">
    <location>
        <begin position="1"/>
        <end position="10"/>
    </location>
</feature>
<evidence type="ECO:0000256" key="1">
    <source>
        <dbReference type="SAM" id="MobiDB-lite"/>
    </source>
</evidence>
<comment type="caution">
    <text evidence="2">The sequence shown here is derived from an EMBL/GenBank/DDBJ whole genome shotgun (WGS) entry which is preliminary data.</text>
</comment>
<dbReference type="Proteomes" id="UP001558613">
    <property type="component" value="Unassembled WGS sequence"/>
</dbReference>
<accession>A0ABR3NJD3</accession>
<organism evidence="2 3">
    <name type="scientific">Cirrhinus molitorella</name>
    <name type="common">mud carp</name>
    <dbReference type="NCBI Taxonomy" id="172907"/>
    <lineage>
        <taxon>Eukaryota</taxon>
        <taxon>Metazoa</taxon>
        <taxon>Chordata</taxon>
        <taxon>Craniata</taxon>
        <taxon>Vertebrata</taxon>
        <taxon>Euteleostomi</taxon>
        <taxon>Actinopterygii</taxon>
        <taxon>Neopterygii</taxon>
        <taxon>Teleostei</taxon>
        <taxon>Ostariophysi</taxon>
        <taxon>Cypriniformes</taxon>
        <taxon>Cyprinidae</taxon>
        <taxon>Labeoninae</taxon>
        <taxon>Labeonini</taxon>
        <taxon>Cirrhinus</taxon>
    </lineage>
</organism>